<dbReference type="Proteomes" id="UP000001574">
    <property type="component" value="Chromosome"/>
</dbReference>
<feature type="region of interest" description="Disordered" evidence="1">
    <location>
        <begin position="71"/>
        <end position="93"/>
    </location>
</feature>
<reference evidence="2 3" key="1">
    <citation type="submission" date="2006-10" db="EMBL/GenBank/DDBJ databases">
        <authorList>
            <person name="Fleischmann R.D."/>
            <person name="Dodson R.J."/>
            <person name="Haft D.H."/>
            <person name="Merkel J.S."/>
            <person name="Nelson W.C."/>
            <person name="Fraser C.M."/>
        </authorList>
    </citation>
    <scope>NUCLEOTIDE SEQUENCE [LARGE SCALE GENOMIC DNA]</scope>
    <source>
        <strain evidence="2 3">104</strain>
    </source>
</reference>
<dbReference type="EMBL" id="CP000479">
    <property type="protein sequence ID" value="ABK69255.1"/>
    <property type="molecule type" value="Genomic_DNA"/>
</dbReference>
<protein>
    <submittedName>
        <fullName evidence="2">Uncharacterized protein</fullName>
    </submittedName>
</protein>
<organism evidence="2 3">
    <name type="scientific">Mycobacterium avium (strain 104)</name>
    <dbReference type="NCBI Taxonomy" id="243243"/>
    <lineage>
        <taxon>Bacteria</taxon>
        <taxon>Bacillati</taxon>
        <taxon>Actinomycetota</taxon>
        <taxon>Actinomycetes</taxon>
        <taxon>Mycobacteriales</taxon>
        <taxon>Mycobacteriaceae</taxon>
        <taxon>Mycobacterium</taxon>
        <taxon>Mycobacterium avium complex (MAC)</taxon>
    </lineage>
</organism>
<dbReference type="KEGG" id="mav:MAV_1469"/>
<dbReference type="HOGENOM" id="CLU_2423722_0_0_11"/>
<evidence type="ECO:0000256" key="1">
    <source>
        <dbReference type="SAM" id="MobiDB-lite"/>
    </source>
</evidence>
<name>A0A0H3A3J8_MYCA1</name>
<sequence>MRMSSGTALSVELYLTVAQAGAELDVTEEAYKAGWDYPPRMGALGVISPRTCPRCPVNRILWWAIAGSVPGSGVSDGGVSVPDVRGPSRESLW</sequence>
<evidence type="ECO:0000313" key="3">
    <source>
        <dbReference type="Proteomes" id="UP000001574"/>
    </source>
</evidence>
<proteinExistence type="predicted"/>
<accession>A0A0H3A3J8</accession>
<dbReference type="AlphaFoldDB" id="A0A0H3A3J8"/>
<gene>
    <name evidence="2" type="ordered locus">MAV_1469</name>
</gene>
<feature type="compositionally biased region" description="Low complexity" evidence="1">
    <location>
        <begin position="71"/>
        <end position="85"/>
    </location>
</feature>
<evidence type="ECO:0000313" key="2">
    <source>
        <dbReference type="EMBL" id="ABK69255.1"/>
    </source>
</evidence>